<organism evidence="2 3">
    <name type="scientific">Rangifer tarandus platyrhynchus</name>
    <name type="common">Svalbard reindeer</name>
    <dbReference type="NCBI Taxonomy" id="3082113"/>
    <lineage>
        <taxon>Eukaryota</taxon>
        <taxon>Metazoa</taxon>
        <taxon>Chordata</taxon>
        <taxon>Craniata</taxon>
        <taxon>Vertebrata</taxon>
        <taxon>Euteleostomi</taxon>
        <taxon>Mammalia</taxon>
        <taxon>Eutheria</taxon>
        <taxon>Laurasiatheria</taxon>
        <taxon>Artiodactyla</taxon>
        <taxon>Ruminantia</taxon>
        <taxon>Pecora</taxon>
        <taxon>Cervidae</taxon>
        <taxon>Odocoileinae</taxon>
        <taxon>Rangifer</taxon>
    </lineage>
</organism>
<name>A0ABN8XWM6_RANTA</name>
<feature type="region of interest" description="Disordered" evidence="1">
    <location>
        <begin position="1"/>
        <end position="30"/>
    </location>
</feature>
<dbReference type="Proteomes" id="UP001176941">
    <property type="component" value="Chromosome 11"/>
</dbReference>
<evidence type="ECO:0000313" key="2">
    <source>
        <dbReference type="EMBL" id="CAI9153782.1"/>
    </source>
</evidence>
<reference evidence="2" key="1">
    <citation type="submission" date="2023-04" db="EMBL/GenBank/DDBJ databases">
        <authorList>
            <consortium name="ELIXIR-Norway"/>
        </authorList>
    </citation>
    <scope>NUCLEOTIDE SEQUENCE [LARGE SCALE GENOMIC DNA]</scope>
</reference>
<keyword evidence="3" id="KW-1185">Reference proteome</keyword>
<protein>
    <submittedName>
        <fullName evidence="2">Uncharacterized protein</fullName>
    </submittedName>
</protein>
<dbReference type="EMBL" id="OX459947">
    <property type="protein sequence ID" value="CAI9153782.1"/>
    <property type="molecule type" value="Genomic_DNA"/>
</dbReference>
<sequence length="80" mass="8943">MLSQACALPGPVGGRYTASSPESGPGVRSRMRALARRELRAPQAAPPEAARRAERRPVKCWELKQRTAVRESQRRSICWE</sequence>
<evidence type="ECO:0000313" key="3">
    <source>
        <dbReference type="Proteomes" id="UP001176941"/>
    </source>
</evidence>
<proteinExistence type="predicted"/>
<gene>
    <name evidence="2" type="ORF">MRATA1EN1_LOCUS2744</name>
</gene>
<evidence type="ECO:0000256" key="1">
    <source>
        <dbReference type="SAM" id="MobiDB-lite"/>
    </source>
</evidence>
<accession>A0ABN8XWM6</accession>